<feature type="chain" id="PRO_5008519207" evidence="1">
    <location>
        <begin position="28"/>
        <end position="343"/>
    </location>
</feature>
<feature type="signal peptide" evidence="1">
    <location>
        <begin position="1"/>
        <end position="27"/>
    </location>
</feature>
<dbReference type="KEGG" id="sgs:AVL59_10780"/>
<dbReference type="SUPFAM" id="SSF63829">
    <property type="entry name" value="Calcium-dependent phosphotriesterase"/>
    <property type="match status" value="1"/>
</dbReference>
<evidence type="ECO:0000313" key="3">
    <source>
        <dbReference type="EMBL" id="MBP2048361.1"/>
    </source>
</evidence>
<gene>
    <name evidence="2" type="ORF">AVL59_10780</name>
    <name evidence="3" type="ORF">J2Z21_001285</name>
</gene>
<dbReference type="Proteomes" id="UP001519309">
    <property type="component" value="Unassembled WGS sequence"/>
</dbReference>
<reference evidence="3 5" key="2">
    <citation type="submission" date="2021-03" db="EMBL/GenBank/DDBJ databases">
        <title>Genomic Encyclopedia of Type Strains, Phase IV (KMG-IV): sequencing the most valuable type-strain genomes for metagenomic binning, comparative biology and taxonomic classification.</title>
        <authorList>
            <person name="Goeker M."/>
        </authorList>
    </citation>
    <scope>NUCLEOTIDE SEQUENCE [LARGE SCALE GENOMIC DNA]</scope>
    <source>
        <strain evidence="3 5">DSM 40499</strain>
    </source>
</reference>
<dbReference type="RefSeq" id="WP_067302080.1">
    <property type="nucleotide sequence ID" value="NZ_CP016279.1"/>
</dbReference>
<dbReference type="PANTHER" id="PTHR40274:SF3">
    <property type="entry name" value="VIRGINIAMYCIN B LYASE"/>
    <property type="match status" value="1"/>
</dbReference>
<organism evidence="2 4">
    <name type="scientific">Streptomyces griseochromogenes</name>
    <dbReference type="NCBI Taxonomy" id="68214"/>
    <lineage>
        <taxon>Bacteria</taxon>
        <taxon>Bacillati</taxon>
        <taxon>Actinomycetota</taxon>
        <taxon>Actinomycetes</taxon>
        <taxon>Kitasatosporales</taxon>
        <taxon>Streptomycetaceae</taxon>
        <taxon>Streptomyces</taxon>
    </lineage>
</organism>
<dbReference type="Proteomes" id="UP000092659">
    <property type="component" value="Chromosome"/>
</dbReference>
<evidence type="ECO:0000313" key="2">
    <source>
        <dbReference type="EMBL" id="ANP50030.1"/>
    </source>
</evidence>
<dbReference type="InterPro" id="IPR011042">
    <property type="entry name" value="6-blade_b-propeller_TolB-like"/>
</dbReference>
<sequence length="343" mass="35459">MRISSRIRITATATVVAFAGAALPASAGTPGLGSPHIIRHLDLAAGQQPENLTTEPNGSLDVTMSFAHQIVRLTADRGTHVLGTLPAPPTGTDAPLTGRAFIGGIVRLPDGTLYVLYSAGTADLTGLWRLRPGDVPSRVVPLPANSVPNGLALHGGYLYATDSSLGAIWRMTPDGTAAAVWKKAPELAARTPSGFGANGLKIRDNAVWVTTMDKGTLLRVPIGRHGTPGTVHTVAAGLGAVDDFTFTGHGDDVLAADNAGNRVELIRPDGSHTAVLTAADGLQNPTSLARRGDTVYVADASYYTHTDPNLIAAPVELLEHVRVRDDAAGAGQRAAAGPGPRRS</sequence>
<dbReference type="Gene3D" id="2.120.10.30">
    <property type="entry name" value="TolB, C-terminal domain"/>
    <property type="match status" value="1"/>
</dbReference>
<evidence type="ECO:0000313" key="4">
    <source>
        <dbReference type="Proteomes" id="UP000092659"/>
    </source>
</evidence>
<keyword evidence="5" id="KW-1185">Reference proteome</keyword>
<evidence type="ECO:0000313" key="5">
    <source>
        <dbReference type="Proteomes" id="UP001519309"/>
    </source>
</evidence>
<dbReference type="EMBL" id="CP016279">
    <property type="protein sequence ID" value="ANP50030.1"/>
    <property type="molecule type" value="Genomic_DNA"/>
</dbReference>
<evidence type="ECO:0000256" key="1">
    <source>
        <dbReference type="SAM" id="SignalP"/>
    </source>
</evidence>
<protein>
    <submittedName>
        <fullName evidence="3">Sugar lactone lactonase YvrE</fullName>
    </submittedName>
</protein>
<dbReference type="AlphaFoldDB" id="A0A1B1AU32"/>
<reference evidence="2 4" key="1">
    <citation type="submission" date="2016-06" db="EMBL/GenBank/DDBJ databases">
        <title>Complete genome sequence of Streptomyces griseochromogenes ATCC 14511, the Blasticidin S producer.</title>
        <authorList>
            <person name="Wu L."/>
        </authorList>
    </citation>
    <scope>NUCLEOTIDE SEQUENCE [LARGE SCALE GENOMIC DNA]</scope>
    <source>
        <strain evidence="2 4">ATCC 14511</strain>
    </source>
</reference>
<dbReference type="InterPro" id="IPR051344">
    <property type="entry name" value="Vgb"/>
</dbReference>
<dbReference type="EMBL" id="JAGGLP010000002">
    <property type="protein sequence ID" value="MBP2048361.1"/>
    <property type="molecule type" value="Genomic_DNA"/>
</dbReference>
<dbReference type="PANTHER" id="PTHR40274">
    <property type="entry name" value="VIRGINIAMYCIN B LYASE"/>
    <property type="match status" value="1"/>
</dbReference>
<keyword evidence="1" id="KW-0732">Signal</keyword>
<name>A0A1B1AU32_9ACTN</name>
<proteinExistence type="predicted"/>
<accession>A0A1B1AU32</accession>
<dbReference type="STRING" id="68214.AVL59_10780"/>